<dbReference type="Proteomes" id="UP000441336">
    <property type="component" value="Unassembled WGS sequence"/>
</dbReference>
<dbReference type="EMBL" id="WQKZ01000007">
    <property type="protein sequence ID" value="MVN78815.1"/>
    <property type="molecule type" value="Genomic_DNA"/>
</dbReference>
<dbReference type="RefSeq" id="WP_157569303.1">
    <property type="nucleotide sequence ID" value="NZ_WQKZ01000007.1"/>
</dbReference>
<feature type="transmembrane region" description="Helical" evidence="1">
    <location>
        <begin position="145"/>
        <end position="166"/>
    </location>
</feature>
<dbReference type="Gene3D" id="2.60.120.200">
    <property type="match status" value="1"/>
</dbReference>
<dbReference type="SUPFAM" id="SSF49899">
    <property type="entry name" value="Concanavalin A-like lectins/glucanases"/>
    <property type="match status" value="1"/>
</dbReference>
<name>A0A7K1TK82_9BACT</name>
<keyword evidence="1" id="KW-0472">Membrane</keyword>
<dbReference type="GO" id="GO:0004553">
    <property type="term" value="F:hydrolase activity, hydrolyzing O-glycosyl compounds"/>
    <property type="evidence" value="ECO:0007669"/>
    <property type="project" value="UniProtKB-ARBA"/>
</dbReference>
<keyword evidence="1" id="KW-0812">Transmembrane</keyword>
<dbReference type="InterPro" id="IPR013320">
    <property type="entry name" value="ConA-like_dom_sf"/>
</dbReference>
<dbReference type="AlphaFoldDB" id="A0A7K1TK82"/>
<proteinExistence type="predicted"/>
<evidence type="ECO:0000256" key="1">
    <source>
        <dbReference type="SAM" id="Phobius"/>
    </source>
</evidence>
<reference evidence="2 3" key="1">
    <citation type="submission" date="2019-12" db="EMBL/GenBank/DDBJ databases">
        <title>Hymenobacter sp. HMF4947 Genome sequencing and assembly.</title>
        <authorList>
            <person name="Kang H."/>
            <person name="Cha I."/>
            <person name="Kim H."/>
            <person name="Joh K."/>
        </authorList>
    </citation>
    <scope>NUCLEOTIDE SEQUENCE [LARGE SCALE GENOMIC DNA]</scope>
    <source>
        <strain evidence="2 3">HMF4947</strain>
    </source>
</reference>
<evidence type="ECO:0000313" key="3">
    <source>
        <dbReference type="Proteomes" id="UP000441336"/>
    </source>
</evidence>
<keyword evidence="3" id="KW-1185">Reference proteome</keyword>
<comment type="caution">
    <text evidence="2">The sequence shown here is derived from an EMBL/GenBank/DDBJ whole genome shotgun (WGS) entry which is preliminary data.</text>
</comment>
<accession>A0A7K1TK82</accession>
<gene>
    <name evidence="2" type="ORF">GO988_20980</name>
</gene>
<keyword evidence="1" id="KW-1133">Transmembrane helix</keyword>
<sequence length="408" mass="45212">MEQVSNEAAFRRLFEAVCRQGLGQPLHAPLSEADSRLLAAAILEQTGLVVGSKSLKNYARYLLHRTEGKQENPSVATLDTLARFVLQAPHTDEGRRKTHESHYPYWFQYRSSLAAPSLSISAAVPAPTATATPPTPLARRRTPRWVGFLVAASVVSSTIAVGWWLVRAPAPTDFHDSFTSLAADSLRNRGWSVQHLDTAWWTKRTARPGTCALYTLPGDSWPAGQRPAGIRNLLVRRIGAECFSAELHLDQFFPRHNWQQAGLLLAENKEFTGKLLRLSLSYNDYFGGYAHPAEIIVQGLSSAEAASRSKPEEFAHVPLFALRYPADALVAANLRKSALKIEKKGRHFRFLYATGTMESFAFTEAARGTFAFEPRYLALFATQGVAPASYVTPAYLDSFSLVKWSCQE</sequence>
<evidence type="ECO:0000313" key="2">
    <source>
        <dbReference type="EMBL" id="MVN78815.1"/>
    </source>
</evidence>
<protein>
    <submittedName>
        <fullName evidence="2">Uncharacterized protein</fullName>
    </submittedName>
</protein>
<organism evidence="2 3">
    <name type="scientific">Hymenobacter ginkgonis</name>
    <dbReference type="NCBI Taxonomy" id="2682976"/>
    <lineage>
        <taxon>Bacteria</taxon>
        <taxon>Pseudomonadati</taxon>
        <taxon>Bacteroidota</taxon>
        <taxon>Cytophagia</taxon>
        <taxon>Cytophagales</taxon>
        <taxon>Hymenobacteraceae</taxon>
        <taxon>Hymenobacter</taxon>
    </lineage>
</organism>
<dbReference type="GO" id="GO:0005975">
    <property type="term" value="P:carbohydrate metabolic process"/>
    <property type="evidence" value="ECO:0007669"/>
    <property type="project" value="UniProtKB-ARBA"/>
</dbReference>